<comment type="caution">
    <text evidence="1">The sequence shown here is derived from an EMBL/GenBank/DDBJ whole genome shotgun (WGS) entry which is preliminary data.</text>
</comment>
<dbReference type="OrthoDB" id="2415294at2759"/>
<dbReference type="EMBL" id="CAJVQA010014601">
    <property type="protein sequence ID" value="CAG8732025.1"/>
    <property type="molecule type" value="Genomic_DNA"/>
</dbReference>
<evidence type="ECO:0000313" key="1">
    <source>
        <dbReference type="EMBL" id="CAG8732025.1"/>
    </source>
</evidence>
<dbReference type="Proteomes" id="UP000789759">
    <property type="component" value="Unassembled WGS sequence"/>
</dbReference>
<organism evidence="1 2">
    <name type="scientific">Cetraspora pellucida</name>
    <dbReference type="NCBI Taxonomy" id="1433469"/>
    <lineage>
        <taxon>Eukaryota</taxon>
        <taxon>Fungi</taxon>
        <taxon>Fungi incertae sedis</taxon>
        <taxon>Mucoromycota</taxon>
        <taxon>Glomeromycotina</taxon>
        <taxon>Glomeromycetes</taxon>
        <taxon>Diversisporales</taxon>
        <taxon>Gigasporaceae</taxon>
        <taxon>Cetraspora</taxon>
    </lineage>
</organism>
<sequence length="109" mass="12656">MTIQIQLKVLGFGYISHYSDLNVLENLNVLQNWLLDNNIKKIVHHAYKQAIVLARDILKMILNTWIYNFITISNNDKNEIREQPTELQRNNNLQTESIFISIAAAEVST</sequence>
<name>A0A9N9IE95_9GLOM</name>
<gene>
    <name evidence="1" type="ORF">CPELLU_LOCUS13549</name>
</gene>
<accession>A0A9N9IE95</accession>
<reference evidence="1" key="1">
    <citation type="submission" date="2021-06" db="EMBL/GenBank/DDBJ databases">
        <authorList>
            <person name="Kallberg Y."/>
            <person name="Tangrot J."/>
            <person name="Rosling A."/>
        </authorList>
    </citation>
    <scope>NUCLEOTIDE SEQUENCE</scope>
    <source>
        <strain evidence="1">FL966</strain>
    </source>
</reference>
<evidence type="ECO:0000313" key="2">
    <source>
        <dbReference type="Proteomes" id="UP000789759"/>
    </source>
</evidence>
<dbReference type="AlphaFoldDB" id="A0A9N9IE95"/>
<proteinExistence type="predicted"/>
<keyword evidence="2" id="KW-1185">Reference proteome</keyword>
<protein>
    <submittedName>
        <fullName evidence="1">23627_t:CDS:1</fullName>
    </submittedName>
</protein>